<evidence type="ECO:0000313" key="2">
    <source>
        <dbReference type="EMBL" id="CAG8652194.1"/>
    </source>
</evidence>
<reference evidence="2" key="1">
    <citation type="submission" date="2021-06" db="EMBL/GenBank/DDBJ databases">
        <authorList>
            <person name="Kallberg Y."/>
            <person name="Tangrot J."/>
            <person name="Rosling A."/>
        </authorList>
    </citation>
    <scope>NUCLEOTIDE SEQUENCE</scope>
    <source>
        <strain evidence="2">MA453B</strain>
    </source>
</reference>
<dbReference type="OrthoDB" id="445983at2759"/>
<feature type="compositionally biased region" description="Acidic residues" evidence="1">
    <location>
        <begin position="34"/>
        <end position="48"/>
    </location>
</feature>
<evidence type="ECO:0000313" key="3">
    <source>
        <dbReference type="Proteomes" id="UP000789405"/>
    </source>
</evidence>
<keyword evidence="3" id="KW-1185">Reference proteome</keyword>
<proteinExistence type="predicted"/>
<evidence type="ECO:0000256" key="1">
    <source>
        <dbReference type="SAM" id="MobiDB-lite"/>
    </source>
</evidence>
<protein>
    <submittedName>
        <fullName evidence="2">23929_t:CDS:1</fullName>
    </submittedName>
</protein>
<accession>A0A9N9H2N0</accession>
<dbReference type="EMBL" id="CAJVPY010005884">
    <property type="protein sequence ID" value="CAG8652194.1"/>
    <property type="molecule type" value="Genomic_DNA"/>
</dbReference>
<sequence>MGKPLSDPIDVYSDWVDASEHVRPEGGLSHGDYGDDNEQNEREEDDEGTYQSSHRKPKFDGKATYGELSKFQVTKSGSLLDVKKTTLIRDYRRSGKGVEIYGIWFYAGHEAFKWYMKNAESGASNRE</sequence>
<organism evidence="2 3">
    <name type="scientific">Dentiscutata erythropus</name>
    <dbReference type="NCBI Taxonomy" id="1348616"/>
    <lineage>
        <taxon>Eukaryota</taxon>
        <taxon>Fungi</taxon>
        <taxon>Fungi incertae sedis</taxon>
        <taxon>Mucoromycota</taxon>
        <taxon>Glomeromycotina</taxon>
        <taxon>Glomeromycetes</taxon>
        <taxon>Diversisporales</taxon>
        <taxon>Gigasporaceae</taxon>
        <taxon>Dentiscutata</taxon>
    </lineage>
</organism>
<feature type="region of interest" description="Disordered" evidence="1">
    <location>
        <begin position="22"/>
        <end position="61"/>
    </location>
</feature>
<comment type="caution">
    <text evidence="2">The sequence shown here is derived from an EMBL/GenBank/DDBJ whole genome shotgun (WGS) entry which is preliminary data.</text>
</comment>
<name>A0A9N9H2N0_9GLOM</name>
<gene>
    <name evidence="2" type="ORF">DERYTH_LOCUS10242</name>
</gene>
<dbReference type="Proteomes" id="UP000789405">
    <property type="component" value="Unassembled WGS sequence"/>
</dbReference>
<dbReference type="AlphaFoldDB" id="A0A9N9H2N0"/>